<dbReference type="InterPro" id="IPR005123">
    <property type="entry name" value="Oxoglu/Fe-dep_dioxygenase_dom"/>
</dbReference>
<dbReference type="InterPro" id="IPR044861">
    <property type="entry name" value="IPNS-like_FE2OG_OXY"/>
</dbReference>
<dbReference type="GO" id="GO:0016491">
    <property type="term" value="F:oxidoreductase activity"/>
    <property type="evidence" value="ECO:0007669"/>
    <property type="project" value="UniProtKB-KW"/>
</dbReference>
<gene>
    <name evidence="3" type="ORF">B0F90DRAFT_1810936</name>
</gene>
<dbReference type="InterPro" id="IPR050231">
    <property type="entry name" value="Iron_ascorbate_oxido_reductase"/>
</dbReference>
<dbReference type="GO" id="GO:0046872">
    <property type="term" value="F:metal ion binding"/>
    <property type="evidence" value="ECO:0007669"/>
    <property type="project" value="UniProtKB-KW"/>
</dbReference>
<evidence type="ECO:0000256" key="1">
    <source>
        <dbReference type="RuleBase" id="RU003682"/>
    </source>
</evidence>
<dbReference type="SUPFAM" id="SSF51197">
    <property type="entry name" value="Clavaminate synthase-like"/>
    <property type="match status" value="1"/>
</dbReference>
<dbReference type="Gene3D" id="2.60.120.330">
    <property type="entry name" value="B-lactam Antibiotic, Isopenicillin N Synthase, Chain"/>
    <property type="match status" value="1"/>
</dbReference>
<feature type="domain" description="Fe2OG dioxygenase" evidence="2">
    <location>
        <begin position="190"/>
        <end position="311"/>
    </location>
</feature>
<proteinExistence type="inferred from homology"/>
<dbReference type="PROSITE" id="PS51471">
    <property type="entry name" value="FE2OG_OXY"/>
    <property type="match status" value="1"/>
</dbReference>
<name>A0AAD4M1N9_9AGAM</name>
<keyword evidence="1" id="KW-0479">Metal-binding</keyword>
<comment type="similarity">
    <text evidence="1">Belongs to the iron/ascorbate-dependent oxidoreductase family.</text>
</comment>
<sequence length="351" mass="38798">MSLLEAAKNANTAFSEIPIIDLKEITDPDPVVQQALAKQIRDACIDVGFFYVTNHGISEAIIESALESMKTYFASPLEVKMELDNKKTPNFKGYNAILSSNNDPTGAGDMHEGFEFGWEALGDSPGTLDARRMKDGSMAGANVWPDVPGFRVSLLRYYHAAVALGKNLFPLFARALDLAPDFFDDKTQNSAALVRVLHYPPQTGPIDERVIGIGAHTDFEVSSLKVSRTLDAKLMAWQCFTILWQQPDIQALQVCNTSGEWIDAPSIPGTLVINLGDQFARWTNDVFKSTVHRAANRSGARRYSIPLFFGTDYDVLLEPIPSCVSAERPPRYEVVTAGDYVKMRLQATYGH</sequence>
<dbReference type="InterPro" id="IPR027443">
    <property type="entry name" value="IPNS-like_sf"/>
</dbReference>
<dbReference type="Pfam" id="PF14226">
    <property type="entry name" value="DIOX_N"/>
    <property type="match status" value="1"/>
</dbReference>
<comment type="caution">
    <text evidence="3">The sequence shown here is derived from an EMBL/GenBank/DDBJ whole genome shotgun (WGS) entry which is preliminary data.</text>
</comment>
<keyword evidence="1" id="KW-0560">Oxidoreductase</keyword>
<dbReference type="PRINTS" id="PR00682">
    <property type="entry name" value="IPNSYNTHASE"/>
</dbReference>
<dbReference type="Pfam" id="PF03171">
    <property type="entry name" value="2OG-FeII_Oxy"/>
    <property type="match status" value="1"/>
</dbReference>
<keyword evidence="1" id="KW-0408">Iron</keyword>
<evidence type="ECO:0000259" key="2">
    <source>
        <dbReference type="PROSITE" id="PS51471"/>
    </source>
</evidence>
<dbReference type="PANTHER" id="PTHR47990">
    <property type="entry name" value="2-OXOGLUTARATE (2OG) AND FE(II)-DEPENDENT OXYGENASE SUPERFAMILY PROTEIN-RELATED"/>
    <property type="match status" value="1"/>
</dbReference>
<dbReference type="InterPro" id="IPR026992">
    <property type="entry name" value="DIOX_N"/>
</dbReference>
<dbReference type="AlphaFoldDB" id="A0AAD4M1N9"/>
<protein>
    <submittedName>
        <fullName evidence="3">Clavaminate synthase-like protein</fullName>
    </submittedName>
</protein>
<accession>A0AAD4M1N9</accession>
<dbReference type="Proteomes" id="UP001203297">
    <property type="component" value="Unassembled WGS sequence"/>
</dbReference>
<organism evidence="3 4">
    <name type="scientific">Multifurca ochricompacta</name>
    <dbReference type="NCBI Taxonomy" id="376703"/>
    <lineage>
        <taxon>Eukaryota</taxon>
        <taxon>Fungi</taxon>
        <taxon>Dikarya</taxon>
        <taxon>Basidiomycota</taxon>
        <taxon>Agaricomycotina</taxon>
        <taxon>Agaricomycetes</taxon>
        <taxon>Russulales</taxon>
        <taxon>Russulaceae</taxon>
        <taxon>Multifurca</taxon>
    </lineage>
</organism>
<evidence type="ECO:0000313" key="4">
    <source>
        <dbReference type="Proteomes" id="UP001203297"/>
    </source>
</evidence>
<dbReference type="EMBL" id="WTXG01000030">
    <property type="protein sequence ID" value="KAI0298076.1"/>
    <property type="molecule type" value="Genomic_DNA"/>
</dbReference>
<keyword evidence="4" id="KW-1185">Reference proteome</keyword>
<reference evidence="3" key="1">
    <citation type="journal article" date="2022" name="New Phytol.">
        <title>Evolutionary transition to the ectomycorrhizal habit in the genomes of a hyperdiverse lineage of mushroom-forming fungi.</title>
        <authorList>
            <person name="Looney B."/>
            <person name="Miyauchi S."/>
            <person name="Morin E."/>
            <person name="Drula E."/>
            <person name="Courty P.E."/>
            <person name="Kohler A."/>
            <person name="Kuo A."/>
            <person name="LaButti K."/>
            <person name="Pangilinan J."/>
            <person name="Lipzen A."/>
            <person name="Riley R."/>
            <person name="Andreopoulos W."/>
            <person name="He G."/>
            <person name="Johnson J."/>
            <person name="Nolan M."/>
            <person name="Tritt A."/>
            <person name="Barry K.W."/>
            <person name="Grigoriev I.V."/>
            <person name="Nagy L.G."/>
            <person name="Hibbett D."/>
            <person name="Henrissat B."/>
            <person name="Matheny P.B."/>
            <person name="Labbe J."/>
            <person name="Martin F.M."/>
        </authorList>
    </citation>
    <scope>NUCLEOTIDE SEQUENCE</scope>
    <source>
        <strain evidence="3">BPL690</strain>
    </source>
</reference>
<evidence type="ECO:0000313" key="3">
    <source>
        <dbReference type="EMBL" id="KAI0298076.1"/>
    </source>
</evidence>